<dbReference type="PANTHER" id="PTHR30185">
    <property type="entry name" value="CRYPTIC BETA-GLUCOSIDE BGL OPERON ANTITERMINATOR"/>
    <property type="match status" value="1"/>
</dbReference>
<dbReference type="Pfam" id="PF05043">
    <property type="entry name" value="Mga"/>
    <property type="match status" value="1"/>
</dbReference>
<dbReference type="PROSITE" id="PS51099">
    <property type="entry name" value="PTS_EIIB_TYPE_2"/>
    <property type="match status" value="1"/>
</dbReference>
<evidence type="ECO:0000256" key="2">
    <source>
        <dbReference type="ARBA" id="ARBA00023015"/>
    </source>
</evidence>
<dbReference type="GO" id="GO:0006355">
    <property type="term" value="P:regulation of DNA-templated transcription"/>
    <property type="evidence" value="ECO:0007669"/>
    <property type="project" value="InterPro"/>
</dbReference>
<feature type="compositionally biased region" description="Polar residues" evidence="5">
    <location>
        <begin position="627"/>
        <end position="639"/>
    </location>
</feature>
<dbReference type="Proteomes" id="UP001173174">
    <property type="component" value="Unassembled WGS sequence"/>
</dbReference>
<evidence type="ECO:0000313" key="13">
    <source>
        <dbReference type="EMBL" id="WER43471.1"/>
    </source>
</evidence>
<dbReference type="AlphaFoldDB" id="A0A2T5D1V8"/>
<dbReference type="InterPro" id="IPR036388">
    <property type="entry name" value="WH-like_DNA-bd_sf"/>
</dbReference>
<dbReference type="Gene3D" id="1.10.10.10">
    <property type="entry name" value="Winged helix-like DNA-binding domain superfamily/Winged helix DNA-binding domain"/>
    <property type="match status" value="2"/>
</dbReference>
<keyword evidence="1" id="KW-0677">Repeat</keyword>
<dbReference type="Pfam" id="PF00874">
    <property type="entry name" value="PRD"/>
    <property type="match status" value="1"/>
</dbReference>
<sequence>MTVLLSKRAINILLMLLDLEGSITTQELAESFTVSVRTIKYDLEDIRAWFEQHDETLYSKRNKGIWLDLPDSKRLLLKNEIIDVDRFETYPDQKRRVNVLIFQLLSVKGYLTAQQLADELLVSRNTIVSDLEQVERLLQAYDLTLIRQARQGFTISGEESNVRLLMEFITQKELTEYDIYQIMNYVTKTKGAEKIPKIKFGSGTLFQGCYRSALKKMRNLINPLDQNQFDYAEILSITLRVAIAAARMQMAHTIGTYRVLSQKTRFEQRNEVPLLLLQEVFERYDLPLLADEYFYIYSDLFGTHQRQDMVQLTKQVIESVSKELNYPFVNDRQLFTNLFAHLSLRFTKKHLFINEYNPFSEEIKGKHPALFLAIQSACKQLIQRSVLLVNDSFCAYIALHFLAAQERQQQEAKVVRIVYVCSTGLGVTSLIEQKILEEVPNVELAGFASVLNATEVIQAEKPDLVLSIFPIEEMTYPFIKVSPLLTDTDLSLIREEVDKILLGKRQGKGTARSTKSDVIEKNERIQSQDLLVKAYIIYEELKRMFQTKLLSEYQEAFLLHVLLMTHRITFNKQYEEIPCNREVSHERQEEIRQIECLFAKNELPVNHAEISALLNYLEQPKEEEDGTSNGSTGDHSTKC</sequence>
<dbReference type="InterPro" id="IPR013011">
    <property type="entry name" value="PTS_EIIB_2"/>
</dbReference>
<evidence type="ECO:0000256" key="1">
    <source>
        <dbReference type="ARBA" id="ARBA00022737"/>
    </source>
</evidence>
<dbReference type="Proteomes" id="UP000254396">
    <property type="component" value="Unassembled WGS sequence"/>
</dbReference>
<reference evidence="8" key="4">
    <citation type="journal article" date="2023" name="Pathogens">
        <title>Prevalence of Enterococcus spp. and the Whole-Genome Characteristics of Enterococcus faecium and Enterococcus faecalis Strains Isolated from Free-Living Birds in Poland.</title>
        <authorList>
            <person name="Kwit R."/>
            <person name="Zajac M."/>
            <person name="Smialowska-Weglinska A."/>
            <person name="Skarzynska M."/>
            <person name="Bomba A."/>
            <person name="Lalak A."/>
            <person name="Skrzypiec E."/>
            <person name="Wojdat D."/>
            <person name="Koza W."/>
            <person name="Mikos-Wojewoda E."/>
            <person name="Pasim P."/>
            <person name="Skora M."/>
            <person name="Polak M."/>
            <person name="Wiacek J."/>
            <person name="Wasyl D."/>
        </authorList>
    </citation>
    <scope>NUCLEOTIDE SEQUENCE</scope>
    <source>
        <strain evidence="8">691B_2</strain>
    </source>
</reference>
<feature type="domain" description="PRD" evidence="7">
    <location>
        <begin position="304"/>
        <end position="411"/>
    </location>
</feature>
<dbReference type="EMBL" id="JAREWH010000034">
    <property type="protein sequence ID" value="MDN3193783.1"/>
    <property type="molecule type" value="Genomic_DNA"/>
</dbReference>
<evidence type="ECO:0000313" key="17">
    <source>
        <dbReference type="Proteomes" id="UP001221642"/>
    </source>
</evidence>
<reference evidence="10 16" key="3">
    <citation type="submission" date="2020-08" db="EMBL/GenBank/DDBJ databases">
        <title>Enterococcus faecalis SF28073 genome assembly.</title>
        <authorList>
            <person name="Duerkop B.A."/>
            <person name="Johnson C.N."/>
        </authorList>
    </citation>
    <scope>NUCLEOTIDE SEQUENCE [LARGE SCALE GENOMIC DNA]</scope>
    <source>
        <strain evidence="10 16">SF28073</strain>
    </source>
</reference>
<evidence type="ECO:0000313" key="16">
    <source>
        <dbReference type="Proteomes" id="UP000516122"/>
    </source>
</evidence>
<reference evidence="9 14" key="1">
    <citation type="submission" date="2018-04" db="EMBL/GenBank/DDBJ databases">
        <authorList>
            <person name="Van Tyne D."/>
        </authorList>
    </citation>
    <scope>NUCLEOTIDE SEQUENCE [LARGE SCALE GENOMIC DNA]</scope>
    <source>
        <strain evidence="9 14">B2535</strain>
    </source>
</reference>
<dbReference type="PANTHER" id="PTHR30185:SF18">
    <property type="entry name" value="TRANSCRIPTIONAL REGULATOR MTLR"/>
    <property type="match status" value="1"/>
</dbReference>
<evidence type="ECO:0000313" key="14">
    <source>
        <dbReference type="Proteomes" id="UP000244140"/>
    </source>
</evidence>
<evidence type="ECO:0000313" key="10">
    <source>
        <dbReference type="EMBL" id="QNP38903.1"/>
    </source>
</evidence>
<dbReference type="Gene3D" id="3.40.50.2300">
    <property type="match status" value="1"/>
</dbReference>
<dbReference type="EMBL" id="CP119528">
    <property type="protein sequence ID" value="WER43471.1"/>
    <property type="molecule type" value="Genomic_DNA"/>
</dbReference>
<evidence type="ECO:0000256" key="4">
    <source>
        <dbReference type="ARBA" id="ARBA00023163"/>
    </source>
</evidence>
<dbReference type="PROSITE" id="PS51372">
    <property type="entry name" value="PRD_2"/>
    <property type="match status" value="2"/>
</dbReference>
<keyword evidence="3" id="KW-0010">Activator</keyword>
<dbReference type="GO" id="GO:0009401">
    <property type="term" value="P:phosphoenolpyruvate-dependent sugar phosphotransferase system"/>
    <property type="evidence" value="ECO:0007669"/>
    <property type="project" value="InterPro"/>
</dbReference>
<evidence type="ECO:0000313" key="11">
    <source>
        <dbReference type="EMBL" id="STP68638.1"/>
    </source>
</evidence>
<dbReference type="RefSeq" id="WP_010706696.1">
    <property type="nucleotide sequence ID" value="NZ_AP031218.1"/>
</dbReference>
<accession>A0A2T5D1V8</accession>
<reference evidence="11 15" key="2">
    <citation type="submission" date="2018-06" db="EMBL/GenBank/DDBJ databases">
        <authorList>
            <consortium name="Pathogen Informatics"/>
            <person name="Doyle S."/>
        </authorList>
    </citation>
    <scope>NUCLEOTIDE SEQUENCE [LARGE SCALE GENOMIC DNA]</scope>
    <source>
        <strain evidence="11 15">NCTC13379</strain>
    </source>
</reference>
<evidence type="ECO:0000259" key="6">
    <source>
        <dbReference type="PROSITE" id="PS51099"/>
    </source>
</evidence>
<organism evidence="9 14">
    <name type="scientific">Enterococcus faecalis</name>
    <name type="common">Streptococcus faecalis</name>
    <dbReference type="NCBI Taxonomy" id="1351"/>
    <lineage>
        <taxon>Bacteria</taxon>
        <taxon>Bacillati</taxon>
        <taxon>Bacillota</taxon>
        <taxon>Bacilli</taxon>
        <taxon>Lactobacillales</taxon>
        <taxon>Enterococcaceae</taxon>
        <taxon>Enterococcus</taxon>
    </lineage>
</organism>
<reference evidence="8" key="7">
    <citation type="submission" date="2023-03" db="EMBL/GenBank/DDBJ databases">
        <authorList>
            <person name="Zajac M."/>
            <person name="Kwit R."/>
            <person name="Wasyl D."/>
        </authorList>
    </citation>
    <scope>NUCLEOTIDE SEQUENCE</scope>
    <source>
        <strain evidence="8">691B_2</strain>
    </source>
</reference>
<dbReference type="SMR" id="A0A2T5D1V8"/>
<dbReference type="EMBL" id="PZZH01000001">
    <property type="protein sequence ID" value="PTN76965.1"/>
    <property type="molecule type" value="Genomic_DNA"/>
</dbReference>
<dbReference type="EMBL" id="CP119159">
    <property type="protein sequence ID" value="WEH21982.1"/>
    <property type="molecule type" value="Genomic_DNA"/>
</dbReference>
<keyword evidence="4" id="KW-0804">Transcription</keyword>
<dbReference type="InterPro" id="IPR011608">
    <property type="entry name" value="PRD"/>
</dbReference>
<dbReference type="Proteomes" id="UP000244140">
    <property type="component" value="Unassembled WGS sequence"/>
</dbReference>
<evidence type="ECO:0000313" key="15">
    <source>
        <dbReference type="Proteomes" id="UP000254396"/>
    </source>
</evidence>
<evidence type="ECO:0000313" key="18">
    <source>
        <dbReference type="Proteomes" id="UP001222182"/>
    </source>
</evidence>
<dbReference type="GO" id="GO:0008982">
    <property type="term" value="F:protein-N(PI)-phosphohistidine-sugar phosphotransferase activity"/>
    <property type="evidence" value="ECO:0007669"/>
    <property type="project" value="InterPro"/>
</dbReference>
<dbReference type="Pfam" id="PF08279">
    <property type="entry name" value="HTH_11"/>
    <property type="match status" value="1"/>
</dbReference>
<dbReference type="InterPro" id="IPR050661">
    <property type="entry name" value="BglG_antiterminators"/>
</dbReference>
<proteinExistence type="predicted"/>
<dbReference type="InterPro" id="IPR007737">
    <property type="entry name" value="Mga_HTH"/>
</dbReference>
<evidence type="ECO:0000313" key="8">
    <source>
        <dbReference type="EMBL" id="MDN3193783.1"/>
    </source>
</evidence>
<evidence type="ECO:0000259" key="7">
    <source>
        <dbReference type="PROSITE" id="PS51372"/>
    </source>
</evidence>
<name>A0A2T5D1V8_ENTFL</name>
<evidence type="ECO:0000313" key="9">
    <source>
        <dbReference type="EMBL" id="PTN76965.1"/>
    </source>
</evidence>
<reference evidence="12 17" key="5">
    <citation type="submission" date="2023-02" db="EMBL/GenBank/DDBJ databases">
        <title>Results of the 2020 Genomic Proficiency Test for the network of European Union Reference Laboratory for Antimicrobial Resistance assessing whole genome sequencing capacities.</title>
        <authorList>
            <person name="Hoffmann M."/>
            <person name="Luo Y."/>
            <person name="Sorensen L.H."/>
            <person name="Pedersen S.K."/>
            <person name="Hendriksen R.S."/>
        </authorList>
    </citation>
    <scope>NUCLEOTIDE SEQUENCE [LARGE SCALE GENOMIC DNA]</scope>
    <source>
        <strain evidence="12 17">GENOMIC22-006</strain>
    </source>
</reference>
<protein>
    <submittedName>
        <fullName evidence="11">Probable licABCH operon regulator</fullName>
    </submittedName>
    <submittedName>
        <fullName evidence="9">Transcription antiterminator</fullName>
    </submittedName>
</protein>
<dbReference type="SUPFAM" id="SSF63520">
    <property type="entry name" value="PTS-regulatory domain, PRD"/>
    <property type="match status" value="1"/>
</dbReference>
<feature type="domain" description="PRD" evidence="7">
    <location>
        <begin position="525"/>
        <end position="627"/>
    </location>
</feature>
<evidence type="ECO:0000256" key="3">
    <source>
        <dbReference type="ARBA" id="ARBA00023159"/>
    </source>
</evidence>
<evidence type="ECO:0000256" key="5">
    <source>
        <dbReference type="SAM" id="MobiDB-lite"/>
    </source>
</evidence>
<feature type="region of interest" description="Disordered" evidence="5">
    <location>
        <begin position="620"/>
        <end position="639"/>
    </location>
</feature>
<dbReference type="Proteomes" id="UP001221642">
    <property type="component" value="Chromosome"/>
</dbReference>
<dbReference type="InterPro" id="IPR013196">
    <property type="entry name" value="HTH_11"/>
</dbReference>
<dbReference type="CDD" id="cd05568">
    <property type="entry name" value="PTS_IIB_bgl_like"/>
    <property type="match status" value="1"/>
</dbReference>
<dbReference type="InterPro" id="IPR036634">
    <property type="entry name" value="PRD_sf"/>
</dbReference>
<feature type="domain" description="PTS EIIB type-2" evidence="6">
    <location>
        <begin position="415"/>
        <end position="505"/>
    </location>
</feature>
<dbReference type="Proteomes" id="UP001222182">
    <property type="component" value="Chromosome"/>
</dbReference>
<reference evidence="13 18" key="6">
    <citation type="submission" date="2023-03" db="EMBL/GenBank/DDBJ databases">
        <title>Complete genome sequence of an Enterococcus faecalis urinary isolate.</title>
        <authorList>
            <person name="Brauer A.L."/>
            <person name="Armbruster C.E."/>
        </authorList>
    </citation>
    <scope>NUCLEOTIDE SEQUENCE [LARGE SCALE GENOMIC DNA]</scope>
    <source>
        <strain evidence="13 18">3143</strain>
    </source>
</reference>
<dbReference type="Gene3D" id="1.10.1790.10">
    <property type="entry name" value="PRD domain"/>
    <property type="match status" value="1"/>
</dbReference>
<dbReference type="EMBL" id="UGIX01000001">
    <property type="protein sequence ID" value="STP68638.1"/>
    <property type="molecule type" value="Genomic_DNA"/>
</dbReference>
<keyword evidence="2" id="KW-0805">Transcription regulation</keyword>
<dbReference type="Proteomes" id="UP000516122">
    <property type="component" value="Chromosome"/>
</dbReference>
<gene>
    <name evidence="11" type="primary">licR_3</name>
    <name evidence="9" type="ORF">DAI13_04100</name>
    <name evidence="10" type="ORF">H9Q64_06420</name>
    <name evidence="11" type="ORF">NCTC13379_03001</name>
    <name evidence="13" type="ORF">P0083_04035</name>
    <name evidence="12" type="ORF">P0D81_13195</name>
    <name evidence="8" type="ORF">P0E79_15040</name>
</gene>
<dbReference type="EMBL" id="CP060804">
    <property type="protein sequence ID" value="QNP38903.1"/>
    <property type="molecule type" value="Genomic_DNA"/>
</dbReference>
<evidence type="ECO:0000313" key="12">
    <source>
        <dbReference type="EMBL" id="WEH21982.1"/>
    </source>
</evidence>